<name>A0A8T0QZI5_PANVG</name>
<dbReference type="AlphaFoldDB" id="A0A8T0QZI5"/>
<evidence type="ECO:0000313" key="2">
    <source>
        <dbReference type="Proteomes" id="UP000823388"/>
    </source>
</evidence>
<proteinExistence type="predicted"/>
<sequence length="93" mass="10397">MVSLQKTLISVGELNSVLSAIFFSYSLIQIQNIADTWTTATLARVSVSFPPAECHPDKIPNLTQNVTRTKISRGVLNEETEVLMFEAYRLPKI</sequence>
<dbReference type="Proteomes" id="UP000823388">
    <property type="component" value="Chromosome 6N"/>
</dbReference>
<reference evidence="1 2" key="1">
    <citation type="submission" date="2020-05" db="EMBL/GenBank/DDBJ databases">
        <title>WGS assembly of Panicum virgatum.</title>
        <authorList>
            <person name="Lovell J.T."/>
            <person name="Jenkins J."/>
            <person name="Shu S."/>
            <person name="Juenger T.E."/>
            <person name="Schmutz J."/>
        </authorList>
    </citation>
    <scope>NUCLEOTIDE SEQUENCE [LARGE SCALE GENOMIC DNA]</scope>
    <source>
        <strain evidence="2">cv. AP13</strain>
    </source>
</reference>
<keyword evidence="2" id="KW-1185">Reference proteome</keyword>
<organism evidence="1 2">
    <name type="scientific">Panicum virgatum</name>
    <name type="common">Blackwell switchgrass</name>
    <dbReference type="NCBI Taxonomy" id="38727"/>
    <lineage>
        <taxon>Eukaryota</taxon>
        <taxon>Viridiplantae</taxon>
        <taxon>Streptophyta</taxon>
        <taxon>Embryophyta</taxon>
        <taxon>Tracheophyta</taxon>
        <taxon>Spermatophyta</taxon>
        <taxon>Magnoliopsida</taxon>
        <taxon>Liliopsida</taxon>
        <taxon>Poales</taxon>
        <taxon>Poaceae</taxon>
        <taxon>PACMAD clade</taxon>
        <taxon>Panicoideae</taxon>
        <taxon>Panicodae</taxon>
        <taxon>Paniceae</taxon>
        <taxon>Panicinae</taxon>
        <taxon>Panicum</taxon>
        <taxon>Panicum sect. Hiantes</taxon>
    </lineage>
</organism>
<accession>A0A8T0QZI5</accession>
<protein>
    <submittedName>
        <fullName evidence="1">Uncharacterized protein</fullName>
    </submittedName>
</protein>
<dbReference type="EMBL" id="CM029048">
    <property type="protein sequence ID" value="KAG2578486.1"/>
    <property type="molecule type" value="Genomic_DNA"/>
</dbReference>
<comment type="caution">
    <text evidence="1">The sequence shown here is derived from an EMBL/GenBank/DDBJ whole genome shotgun (WGS) entry which is preliminary data.</text>
</comment>
<evidence type="ECO:0000313" key="1">
    <source>
        <dbReference type="EMBL" id="KAG2578486.1"/>
    </source>
</evidence>
<gene>
    <name evidence="1" type="ORF">PVAP13_6NG211103</name>
</gene>